<evidence type="ECO:0000256" key="1">
    <source>
        <dbReference type="SAM" id="SignalP"/>
    </source>
</evidence>
<reference evidence="2 3" key="1">
    <citation type="journal article" date="2024" name="IMA Fungus">
        <title>IMA Genome - F19 : A genome assembly and annotation guide to empower mycologists, including annotated draft genome sequences of Ceratocystis pirilliformis, Diaporthe australafricana, Fusarium ophioides, Paecilomyces lecythidis, and Sporothrix stenoceras.</title>
        <authorList>
            <person name="Aylward J."/>
            <person name="Wilson A.M."/>
            <person name="Visagie C.M."/>
            <person name="Spraker J."/>
            <person name="Barnes I."/>
            <person name="Buitendag C."/>
            <person name="Ceriani C."/>
            <person name="Del Mar Angel L."/>
            <person name="du Plessis D."/>
            <person name="Fuchs T."/>
            <person name="Gasser K."/>
            <person name="Kramer D."/>
            <person name="Li W."/>
            <person name="Munsamy K."/>
            <person name="Piso A."/>
            <person name="Price J.L."/>
            <person name="Sonnekus B."/>
            <person name="Thomas C."/>
            <person name="van der Nest A."/>
            <person name="van Dijk A."/>
            <person name="van Heerden A."/>
            <person name="van Vuuren N."/>
            <person name="Yilmaz N."/>
            <person name="Duong T.A."/>
            <person name="van der Merwe N.A."/>
            <person name="Wingfield M.J."/>
            <person name="Wingfield B.D."/>
        </authorList>
    </citation>
    <scope>NUCLEOTIDE SEQUENCE [LARGE SCALE GENOMIC DNA]</scope>
    <source>
        <strain evidence="2 3">CMW 18300</strain>
    </source>
</reference>
<keyword evidence="1" id="KW-0732">Signal</keyword>
<organism evidence="2 3">
    <name type="scientific">Diaporthe australafricana</name>
    <dbReference type="NCBI Taxonomy" id="127596"/>
    <lineage>
        <taxon>Eukaryota</taxon>
        <taxon>Fungi</taxon>
        <taxon>Dikarya</taxon>
        <taxon>Ascomycota</taxon>
        <taxon>Pezizomycotina</taxon>
        <taxon>Sordariomycetes</taxon>
        <taxon>Sordariomycetidae</taxon>
        <taxon>Diaporthales</taxon>
        <taxon>Diaporthaceae</taxon>
        <taxon>Diaporthe</taxon>
    </lineage>
</organism>
<gene>
    <name evidence="2" type="ORF">Daus18300_001726</name>
</gene>
<sequence>MLWLLPVILGFGAHATAQNLSFPASGSFDITPHDSFGSSTGVLGCKVNVNRMAYWPYTPSCDGMCVKLTFGSRSRTVLHADTSGGAHDISFDAFQYLAYGTSATDSPALLNPASNGAVKMDYEVVDMDQCADIITSDTGKLAFMAASPNQVNACLGEGGNWVAENYELRNIGSPTCQYGVDEVCTFDKTTGIVDCPSGVNTKGSVALSPAQPVIDLSSPCGTEKISGEAPAVPKDCATEIKAPDPSS</sequence>
<dbReference type="Proteomes" id="UP001583177">
    <property type="component" value="Unassembled WGS sequence"/>
</dbReference>
<name>A0ABR3XUC4_9PEZI</name>
<comment type="caution">
    <text evidence="2">The sequence shown here is derived from an EMBL/GenBank/DDBJ whole genome shotgun (WGS) entry which is preliminary data.</text>
</comment>
<accession>A0ABR3XUC4</accession>
<dbReference type="PANTHER" id="PTHR38850:SF2">
    <property type="entry name" value="CERATO-PLATANIN"/>
    <property type="match status" value="1"/>
</dbReference>
<evidence type="ECO:0000313" key="3">
    <source>
        <dbReference type="Proteomes" id="UP001583177"/>
    </source>
</evidence>
<feature type="signal peptide" evidence="1">
    <location>
        <begin position="1"/>
        <end position="17"/>
    </location>
</feature>
<dbReference type="PANTHER" id="PTHR38850">
    <property type="entry name" value="CERATO-PLATANIN"/>
    <property type="match status" value="1"/>
</dbReference>
<feature type="chain" id="PRO_5046815011" description="Cerato-platanin" evidence="1">
    <location>
        <begin position="18"/>
        <end position="247"/>
    </location>
</feature>
<protein>
    <recommendedName>
        <fullName evidence="4">Cerato-platanin</fullName>
    </recommendedName>
</protein>
<dbReference type="EMBL" id="JAWRVE010000010">
    <property type="protein sequence ID" value="KAL1879147.1"/>
    <property type="molecule type" value="Genomic_DNA"/>
</dbReference>
<proteinExistence type="predicted"/>
<keyword evidence="3" id="KW-1185">Reference proteome</keyword>
<evidence type="ECO:0000313" key="2">
    <source>
        <dbReference type="EMBL" id="KAL1879147.1"/>
    </source>
</evidence>
<evidence type="ECO:0008006" key="4">
    <source>
        <dbReference type="Google" id="ProtNLM"/>
    </source>
</evidence>